<evidence type="ECO:0000313" key="7">
    <source>
        <dbReference type="EMBL" id="MBJ6363618.1"/>
    </source>
</evidence>
<keyword evidence="8" id="KW-1185">Reference proteome</keyword>
<keyword evidence="3" id="KW-0813">Transport</keyword>
<comment type="caution">
    <text evidence="7">The sequence shown here is derived from an EMBL/GenBank/DDBJ whole genome shotgun (WGS) entry which is preliminary data.</text>
</comment>
<protein>
    <submittedName>
        <fullName evidence="7">Carbohydrate ABC transporter substrate-binding protein</fullName>
    </submittedName>
</protein>
<comment type="subcellular location">
    <subcellularLocation>
        <location evidence="1">Cell envelope</location>
    </subcellularLocation>
</comment>
<dbReference type="SUPFAM" id="SSF53850">
    <property type="entry name" value="Periplasmic binding protein-like II"/>
    <property type="match status" value="1"/>
</dbReference>
<evidence type="ECO:0000256" key="2">
    <source>
        <dbReference type="ARBA" id="ARBA00008520"/>
    </source>
</evidence>
<dbReference type="InterPro" id="IPR050490">
    <property type="entry name" value="Bact_solute-bd_prot1"/>
</dbReference>
<sequence length="496" mass="55894">MIKKGKLAIVGMLAMALVAGCSSGGNSGKPEENSTLKVMYYDEQSFYNEYGMLYSALNQNVEIEVITQGNRWGNSEPETEEEREAKFQQLIDEKQPDVLFIDAKQYEKFSQDGKLLDLGPLIEQDKYNTETLIPGMLDFLKEKGGGNLYGLSPSYYSQALYYNKTLFEKHGVDLPVDRMTWEDVLARAARFPTDGSPEERIYGFKGGYDSSLFQLGMNIGTTLGLSFVDADGKQLMIDTPAWQNVFNTALQAQKSNTLYFQDANMGGNWNNYEEYLMRDPFISGRMAMMVEGTYMLDQLKQAKDALKDKINYEWDLVTVPVDPSNPDYTTSTGFHQIFAINSTSANSKEAWNFIKYIHGDDYARVKSKSYNSGNLSTRTGYLKDDEGHNLQAFYELKPTESTLFRSYYNLPQDFYMQFDSLVKQKLEPVTKGDVSLEEALKDLQQEGQQLLMEAHKKQDEQKEAEPQVTEQGSAVEAPAEEAVGSSGEASSSESSE</sequence>
<accession>A0A934J8M9</accession>
<dbReference type="PANTHER" id="PTHR43649">
    <property type="entry name" value="ARABINOSE-BINDING PROTEIN-RELATED"/>
    <property type="match status" value="1"/>
</dbReference>
<evidence type="ECO:0000256" key="1">
    <source>
        <dbReference type="ARBA" id="ARBA00004196"/>
    </source>
</evidence>
<gene>
    <name evidence="7" type="ORF">JFN88_20625</name>
</gene>
<dbReference type="AlphaFoldDB" id="A0A934J8M9"/>
<dbReference type="RefSeq" id="WP_199021148.1">
    <property type="nucleotide sequence ID" value="NZ_JAELUP010000103.1"/>
</dbReference>
<feature type="compositionally biased region" description="Low complexity" evidence="5">
    <location>
        <begin position="472"/>
        <end position="496"/>
    </location>
</feature>
<evidence type="ECO:0000256" key="6">
    <source>
        <dbReference type="SAM" id="SignalP"/>
    </source>
</evidence>
<evidence type="ECO:0000256" key="4">
    <source>
        <dbReference type="ARBA" id="ARBA00022729"/>
    </source>
</evidence>
<dbReference type="PROSITE" id="PS51257">
    <property type="entry name" value="PROKAR_LIPOPROTEIN"/>
    <property type="match status" value="1"/>
</dbReference>
<evidence type="ECO:0000256" key="3">
    <source>
        <dbReference type="ARBA" id="ARBA00022448"/>
    </source>
</evidence>
<dbReference type="EMBL" id="JAELUP010000103">
    <property type="protein sequence ID" value="MBJ6363618.1"/>
    <property type="molecule type" value="Genomic_DNA"/>
</dbReference>
<proteinExistence type="inferred from homology"/>
<feature type="compositionally biased region" description="Basic and acidic residues" evidence="5">
    <location>
        <begin position="453"/>
        <end position="465"/>
    </location>
</feature>
<feature type="region of interest" description="Disordered" evidence="5">
    <location>
        <begin position="452"/>
        <end position="496"/>
    </location>
</feature>
<dbReference type="InterPro" id="IPR006059">
    <property type="entry name" value="SBP"/>
</dbReference>
<feature type="signal peptide" evidence="6">
    <location>
        <begin position="1"/>
        <end position="19"/>
    </location>
</feature>
<dbReference type="Proteomes" id="UP000640274">
    <property type="component" value="Unassembled WGS sequence"/>
</dbReference>
<organism evidence="7 8">
    <name type="scientific">Paenibacillus roseus</name>
    <dbReference type="NCBI Taxonomy" id="2798579"/>
    <lineage>
        <taxon>Bacteria</taxon>
        <taxon>Bacillati</taxon>
        <taxon>Bacillota</taxon>
        <taxon>Bacilli</taxon>
        <taxon>Bacillales</taxon>
        <taxon>Paenibacillaceae</taxon>
        <taxon>Paenibacillus</taxon>
    </lineage>
</organism>
<dbReference type="GO" id="GO:0030313">
    <property type="term" value="C:cell envelope"/>
    <property type="evidence" value="ECO:0007669"/>
    <property type="project" value="UniProtKB-SubCell"/>
</dbReference>
<dbReference type="Pfam" id="PF01547">
    <property type="entry name" value="SBP_bac_1"/>
    <property type="match status" value="1"/>
</dbReference>
<reference evidence="7" key="1">
    <citation type="submission" date="2020-12" db="EMBL/GenBank/DDBJ databases">
        <authorList>
            <person name="Huq M.A."/>
        </authorList>
    </citation>
    <scope>NUCLEOTIDE SEQUENCE</scope>
    <source>
        <strain evidence="7">MAHUQ-46</strain>
    </source>
</reference>
<keyword evidence="4 6" id="KW-0732">Signal</keyword>
<dbReference type="PANTHER" id="PTHR43649:SF31">
    <property type="entry name" value="SN-GLYCEROL-3-PHOSPHATE-BINDING PERIPLASMIC PROTEIN UGPB"/>
    <property type="match status" value="1"/>
</dbReference>
<comment type="similarity">
    <text evidence="2">Belongs to the bacterial solute-binding protein 1 family.</text>
</comment>
<feature type="chain" id="PRO_5039681442" evidence="6">
    <location>
        <begin position="20"/>
        <end position="496"/>
    </location>
</feature>
<name>A0A934J8M9_9BACL</name>
<evidence type="ECO:0000256" key="5">
    <source>
        <dbReference type="SAM" id="MobiDB-lite"/>
    </source>
</evidence>
<evidence type="ECO:0000313" key="8">
    <source>
        <dbReference type="Proteomes" id="UP000640274"/>
    </source>
</evidence>
<dbReference type="Gene3D" id="3.40.190.10">
    <property type="entry name" value="Periplasmic binding protein-like II"/>
    <property type="match status" value="1"/>
</dbReference>